<proteinExistence type="predicted"/>
<gene>
    <name evidence="3" type="ORF">CWB74_08715</name>
</gene>
<evidence type="ECO:0000313" key="3">
    <source>
        <dbReference type="EMBL" id="TMN78332.1"/>
    </source>
</evidence>
<evidence type="ECO:0000313" key="4">
    <source>
        <dbReference type="Proteomes" id="UP000305423"/>
    </source>
</evidence>
<dbReference type="InterPro" id="IPR002711">
    <property type="entry name" value="HNH"/>
</dbReference>
<accession>A0AAQ2EXH4</accession>
<name>A0AAQ2EXH4_PSEO7</name>
<evidence type="ECO:0000259" key="2">
    <source>
        <dbReference type="SMART" id="SM00507"/>
    </source>
</evidence>
<organism evidence="3 4">
    <name type="scientific">Pseudoalteromonas piscicida</name>
    <dbReference type="NCBI Taxonomy" id="43662"/>
    <lineage>
        <taxon>Bacteria</taxon>
        <taxon>Pseudomonadati</taxon>
        <taxon>Pseudomonadota</taxon>
        <taxon>Gammaproteobacteria</taxon>
        <taxon>Alteromonadales</taxon>
        <taxon>Pseudoalteromonadaceae</taxon>
        <taxon>Pseudoalteromonas</taxon>
    </lineage>
</organism>
<dbReference type="Gene3D" id="1.10.30.50">
    <property type="match status" value="1"/>
</dbReference>
<dbReference type="Pfam" id="PF01844">
    <property type="entry name" value="HNH"/>
    <property type="match status" value="1"/>
</dbReference>
<dbReference type="Proteomes" id="UP000305423">
    <property type="component" value="Unassembled WGS sequence"/>
</dbReference>
<feature type="domain" description="HNH nuclease" evidence="2">
    <location>
        <begin position="28"/>
        <end position="76"/>
    </location>
</feature>
<dbReference type="GO" id="GO:0003676">
    <property type="term" value="F:nucleic acid binding"/>
    <property type="evidence" value="ECO:0007669"/>
    <property type="project" value="InterPro"/>
</dbReference>
<reference evidence="3 4" key="1">
    <citation type="submission" date="2017-12" db="EMBL/GenBank/DDBJ databases">
        <authorList>
            <person name="Paulsen S."/>
            <person name="Gram L.K."/>
        </authorList>
    </citation>
    <scope>NUCLEOTIDE SEQUENCE [LARGE SCALE GENOMIC DNA]</scope>
    <source>
        <strain evidence="3 4">S1607</strain>
    </source>
</reference>
<sequence>MKLNHIIRPSFTEETKSRVFEKTAGYCHLCNKKLARKNYGNHGSRGAWEVDHSVPVSKGGKNHLNNYLAACISCNRAKGNNSTNRTRQQNGLDKKPMSKQQRQTKARNRVLTGVASGALLGSRFGPVGTLIGGAIGAFICDKESA</sequence>
<dbReference type="RefSeq" id="WP_045962859.1">
    <property type="nucleotide sequence ID" value="NZ_JXXW01000017.1"/>
</dbReference>
<feature type="region of interest" description="Disordered" evidence="1">
    <location>
        <begin position="79"/>
        <end position="107"/>
    </location>
</feature>
<dbReference type="GO" id="GO:0008270">
    <property type="term" value="F:zinc ion binding"/>
    <property type="evidence" value="ECO:0007669"/>
    <property type="project" value="InterPro"/>
</dbReference>
<dbReference type="GO" id="GO:0004519">
    <property type="term" value="F:endonuclease activity"/>
    <property type="evidence" value="ECO:0007669"/>
    <property type="project" value="UniProtKB-KW"/>
</dbReference>
<dbReference type="SMART" id="SM00507">
    <property type="entry name" value="HNHc"/>
    <property type="match status" value="1"/>
</dbReference>
<keyword evidence="3" id="KW-0255">Endonuclease</keyword>
<comment type="caution">
    <text evidence="3">The sequence shown here is derived from an EMBL/GenBank/DDBJ whole genome shotgun (WGS) entry which is preliminary data.</text>
</comment>
<dbReference type="CDD" id="cd00085">
    <property type="entry name" value="HNHc"/>
    <property type="match status" value="1"/>
</dbReference>
<protein>
    <submittedName>
        <fullName evidence="3">Endonuclease</fullName>
    </submittedName>
</protein>
<dbReference type="AlphaFoldDB" id="A0AAQ2EXH4"/>
<dbReference type="InterPro" id="IPR003615">
    <property type="entry name" value="HNH_nuc"/>
</dbReference>
<evidence type="ECO:0000256" key="1">
    <source>
        <dbReference type="SAM" id="MobiDB-lite"/>
    </source>
</evidence>
<reference evidence="4" key="2">
    <citation type="submission" date="2019-06" db="EMBL/GenBank/DDBJ databases">
        <title>Co-occurence of chitin degradation, pigmentation and bioactivity in marine Pseudoalteromonas.</title>
        <authorList>
            <person name="Sonnenschein E.C."/>
            <person name="Bech P.K."/>
        </authorList>
    </citation>
    <scope>NUCLEOTIDE SEQUENCE [LARGE SCALE GENOMIC DNA]</scope>
    <source>
        <strain evidence="4">S1607</strain>
    </source>
</reference>
<keyword evidence="3" id="KW-0378">Hydrolase</keyword>
<keyword evidence="3" id="KW-0540">Nuclease</keyword>
<feature type="compositionally biased region" description="Polar residues" evidence="1">
    <location>
        <begin position="79"/>
        <end position="91"/>
    </location>
</feature>
<dbReference type="EMBL" id="PNEL01000021">
    <property type="protein sequence ID" value="TMN78332.1"/>
    <property type="molecule type" value="Genomic_DNA"/>
</dbReference>